<feature type="signal peptide" evidence="2">
    <location>
        <begin position="1"/>
        <end position="22"/>
    </location>
</feature>
<dbReference type="Gene3D" id="2.60.120.260">
    <property type="entry name" value="Galactose-binding domain-like"/>
    <property type="match status" value="1"/>
</dbReference>
<reference evidence="3 4" key="1">
    <citation type="journal article" date="2016" name="Mol. Biol. Evol.">
        <title>Comparative Genomics of Early-Diverging Mushroom-Forming Fungi Provides Insights into the Origins of Lignocellulose Decay Capabilities.</title>
        <authorList>
            <person name="Nagy L.G."/>
            <person name="Riley R."/>
            <person name="Tritt A."/>
            <person name="Adam C."/>
            <person name="Daum C."/>
            <person name="Floudas D."/>
            <person name="Sun H."/>
            <person name="Yadav J.S."/>
            <person name="Pangilinan J."/>
            <person name="Larsson K.H."/>
            <person name="Matsuura K."/>
            <person name="Barry K."/>
            <person name="Labutti K."/>
            <person name="Kuo R."/>
            <person name="Ohm R.A."/>
            <person name="Bhattacharya S.S."/>
            <person name="Shirouzu T."/>
            <person name="Yoshinaga Y."/>
            <person name="Martin F.M."/>
            <person name="Grigoriev I.V."/>
            <person name="Hibbett D.S."/>
        </authorList>
    </citation>
    <scope>NUCLEOTIDE SEQUENCE [LARGE SCALE GENOMIC DNA]</scope>
    <source>
        <strain evidence="3 4">CBS 109695</strain>
    </source>
</reference>
<evidence type="ECO:0000313" key="3">
    <source>
        <dbReference type="EMBL" id="KZP03730.1"/>
    </source>
</evidence>
<evidence type="ECO:0000313" key="4">
    <source>
        <dbReference type="Proteomes" id="UP000076532"/>
    </source>
</evidence>
<keyword evidence="4" id="KW-1185">Reference proteome</keyword>
<feature type="compositionally biased region" description="Basic residues" evidence="1">
    <location>
        <begin position="207"/>
        <end position="224"/>
    </location>
</feature>
<keyword evidence="2" id="KW-0732">Signal</keyword>
<evidence type="ECO:0000256" key="2">
    <source>
        <dbReference type="SAM" id="SignalP"/>
    </source>
</evidence>
<dbReference type="Proteomes" id="UP000076532">
    <property type="component" value="Unassembled WGS sequence"/>
</dbReference>
<feature type="region of interest" description="Disordered" evidence="1">
    <location>
        <begin position="182"/>
        <end position="258"/>
    </location>
</feature>
<dbReference type="OrthoDB" id="2872628at2759"/>
<sequence>MVHLMSLLKLITALCVATLSGATYVIDDTNTTIQYLPGGQQAAAAGVQWHIAQAPEVNITASYDQTSTVGECVTAQNCTMTIPFQGSGIEIFVVQVNYAALNVSIVVDTLLPSYHYYAEPQYYLHNFSLFQIEELPTGFHTVTIKLLDSQYASGDRYAYVNGTSALVFDYATVNEINIASGSTPSTAVAQPSATVSAVPTSTASSNRCHRRRYSRRYRPPHGRHPPLPLSPPHRCIPRPPPSPHRDRPRTETPHPRRPAVLAPVRRAIQCVLQPPEPVQLEQPRVLQQQPGTIPAVGEPRPIPAVGKLWRRRHVRDGVPAEAQQQGPEVRVGDQRAHCRDGAGVCALQRARVVRSWAL</sequence>
<dbReference type="EMBL" id="KV418012">
    <property type="protein sequence ID" value="KZP03730.1"/>
    <property type="molecule type" value="Genomic_DNA"/>
</dbReference>
<feature type="chain" id="PRO_5007892921" evidence="2">
    <location>
        <begin position="23"/>
        <end position="358"/>
    </location>
</feature>
<feature type="compositionally biased region" description="Basic and acidic residues" evidence="1">
    <location>
        <begin position="243"/>
        <end position="254"/>
    </location>
</feature>
<evidence type="ECO:0000256" key="1">
    <source>
        <dbReference type="SAM" id="MobiDB-lite"/>
    </source>
</evidence>
<proteinExistence type="predicted"/>
<accession>A0A167U9R1</accession>
<feature type="compositionally biased region" description="Low complexity" evidence="1">
    <location>
        <begin position="191"/>
        <end position="205"/>
    </location>
</feature>
<dbReference type="AlphaFoldDB" id="A0A167U9R1"/>
<protein>
    <submittedName>
        <fullName evidence="3">Uncharacterized protein</fullName>
    </submittedName>
</protein>
<organism evidence="3 4">
    <name type="scientific">Athelia psychrophila</name>
    <dbReference type="NCBI Taxonomy" id="1759441"/>
    <lineage>
        <taxon>Eukaryota</taxon>
        <taxon>Fungi</taxon>
        <taxon>Dikarya</taxon>
        <taxon>Basidiomycota</taxon>
        <taxon>Agaricomycotina</taxon>
        <taxon>Agaricomycetes</taxon>
        <taxon>Agaricomycetidae</taxon>
        <taxon>Atheliales</taxon>
        <taxon>Atheliaceae</taxon>
        <taxon>Athelia</taxon>
    </lineage>
</organism>
<gene>
    <name evidence="3" type="ORF">FIBSPDRAFT_458592</name>
</gene>
<name>A0A167U9R1_9AGAM</name>